<keyword evidence="3 7" id="KW-0456">Lyase</keyword>
<dbReference type="GO" id="GO:0018812">
    <property type="term" value="F:3-hydroxyacyl-CoA dehydratase activity"/>
    <property type="evidence" value="ECO:0007669"/>
    <property type="project" value="RHEA"/>
</dbReference>
<dbReference type="Proteomes" id="UP000007517">
    <property type="component" value="Chromosome"/>
</dbReference>
<comment type="catalytic activity">
    <reaction evidence="4">
        <text>a (3S)-3-hydroxyacyl-CoA = a (2E)-enoyl-CoA + H2O</text>
        <dbReference type="Rhea" id="RHEA:16105"/>
        <dbReference type="ChEBI" id="CHEBI:15377"/>
        <dbReference type="ChEBI" id="CHEBI:57318"/>
        <dbReference type="ChEBI" id="CHEBI:58856"/>
        <dbReference type="EC" id="4.2.1.17"/>
    </reaction>
</comment>
<comment type="similarity">
    <text evidence="1 6">Belongs to the enoyl-CoA hydratase/isomerase family.</text>
</comment>
<name>H6RSZ6_BLASD</name>
<dbReference type="OrthoDB" id="8452484at2"/>
<dbReference type="InterPro" id="IPR018376">
    <property type="entry name" value="Enoyl-CoA_hyd/isom_CS"/>
</dbReference>
<organism evidence="7 8">
    <name type="scientific">Blastococcus saxobsidens (strain DD2)</name>
    <dbReference type="NCBI Taxonomy" id="1146883"/>
    <lineage>
        <taxon>Bacteria</taxon>
        <taxon>Bacillati</taxon>
        <taxon>Actinomycetota</taxon>
        <taxon>Actinomycetes</taxon>
        <taxon>Geodermatophilales</taxon>
        <taxon>Geodermatophilaceae</taxon>
        <taxon>Blastococcus</taxon>
    </lineage>
</organism>
<keyword evidence="8" id="KW-1185">Reference proteome</keyword>
<dbReference type="FunFam" id="3.90.226.10:FF:000009">
    <property type="entry name" value="Carnitinyl-CoA dehydratase"/>
    <property type="match status" value="1"/>
</dbReference>
<dbReference type="KEGG" id="bsd:BLASA_3432"/>
<dbReference type="GO" id="GO:0006635">
    <property type="term" value="P:fatty acid beta-oxidation"/>
    <property type="evidence" value="ECO:0007669"/>
    <property type="project" value="TreeGrafter"/>
</dbReference>
<dbReference type="Gene3D" id="1.10.12.10">
    <property type="entry name" value="Lyase 2-enoyl-coa Hydratase, Chain A, domain 2"/>
    <property type="match status" value="1"/>
</dbReference>
<dbReference type="PANTHER" id="PTHR11941">
    <property type="entry name" value="ENOYL-COA HYDRATASE-RELATED"/>
    <property type="match status" value="1"/>
</dbReference>
<sequence length="259" mass="27106">MPESKDVEVSTRGRIGILTINRPSVRNNLGGDVVRGIYEALDAWRDDDAVGAVVLTGAGDKAFAAGADIGELQRRVPTDALVGRISGLLRTLEEYEKPTIAAVNGYALGGGCEVAMACDIRVAARNARFGQPEVNLGIIAGAGGTQRLARLVGKGRALDMLLTGRLVSAEEAERYGLATYVVDEGAALECAVEVAEGLLGKGPLALRLTKLAVHAGTDVDMDTGLLVERLAQAVAFASADKLEGTKAFLEKREASFTGR</sequence>
<evidence type="ECO:0000313" key="8">
    <source>
        <dbReference type="Proteomes" id="UP000007517"/>
    </source>
</evidence>
<dbReference type="EMBL" id="FO117623">
    <property type="protein sequence ID" value="CCG04299.1"/>
    <property type="molecule type" value="Genomic_DNA"/>
</dbReference>
<dbReference type="AlphaFoldDB" id="H6RSZ6"/>
<dbReference type="STRING" id="1146883.BLASA_3432"/>
<evidence type="ECO:0000256" key="6">
    <source>
        <dbReference type="RuleBase" id="RU003707"/>
    </source>
</evidence>
<reference evidence="8" key="2">
    <citation type="submission" date="2012-02" db="EMBL/GenBank/DDBJ databases">
        <title>Complete genome sequence of Blastococcus saxobsidens strain DD2.</title>
        <authorList>
            <person name="Genoscope."/>
        </authorList>
    </citation>
    <scope>NUCLEOTIDE SEQUENCE [LARGE SCALE GENOMIC DNA]</scope>
    <source>
        <strain evidence="8">DD2</strain>
    </source>
</reference>
<dbReference type="EC" id="4.2.1.17" evidence="2"/>
<protein>
    <recommendedName>
        <fullName evidence="2">enoyl-CoA hydratase</fullName>
        <ecNumber evidence="2">4.2.1.17</ecNumber>
    </recommendedName>
</protein>
<evidence type="ECO:0000313" key="7">
    <source>
        <dbReference type="EMBL" id="CCG04299.1"/>
    </source>
</evidence>
<evidence type="ECO:0000256" key="5">
    <source>
        <dbReference type="ARBA" id="ARBA00023717"/>
    </source>
</evidence>
<evidence type="ECO:0000256" key="1">
    <source>
        <dbReference type="ARBA" id="ARBA00005254"/>
    </source>
</evidence>
<dbReference type="FunFam" id="1.10.12.10:FF:000001">
    <property type="entry name" value="Probable enoyl-CoA hydratase, mitochondrial"/>
    <property type="match status" value="1"/>
</dbReference>
<proteinExistence type="inferred from homology"/>
<reference evidence="7 8" key="1">
    <citation type="journal article" date="2012" name="J. Bacteriol.">
        <title>Genome Sequence of Blastococcus saxobsidens DD2, a Stone-Inhabiting Bacterium.</title>
        <authorList>
            <person name="Chouaia B."/>
            <person name="Crotti E."/>
            <person name="Brusetti L."/>
            <person name="Daffonchio D."/>
            <person name="Essoussi I."/>
            <person name="Nouioui I."/>
            <person name="Sbissi I."/>
            <person name="Ghodhbane-Gtari F."/>
            <person name="Gtari M."/>
            <person name="Vacherie B."/>
            <person name="Barbe V."/>
            <person name="Medigue C."/>
            <person name="Gury J."/>
            <person name="Pujic P."/>
            <person name="Normand P."/>
        </authorList>
    </citation>
    <scope>NUCLEOTIDE SEQUENCE [LARGE SCALE GENOMIC DNA]</scope>
    <source>
        <strain evidence="7 8">DD2</strain>
    </source>
</reference>
<dbReference type="CDD" id="cd06558">
    <property type="entry name" value="crotonase-like"/>
    <property type="match status" value="1"/>
</dbReference>
<dbReference type="InterPro" id="IPR029045">
    <property type="entry name" value="ClpP/crotonase-like_dom_sf"/>
</dbReference>
<dbReference type="RefSeq" id="WP_014377178.1">
    <property type="nucleotide sequence ID" value="NC_016943.1"/>
</dbReference>
<dbReference type="PROSITE" id="PS00166">
    <property type="entry name" value="ENOYL_COA_HYDRATASE"/>
    <property type="match status" value="1"/>
</dbReference>
<dbReference type="PANTHER" id="PTHR11941:SF54">
    <property type="entry name" value="ENOYL-COA HYDRATASE, MITOCHONDRIAL"/>
    <property type="match status" value="1"/>
</dbReference>
<gene>
    <name evidence="7" type="ordered locus">BLASA_3432</name>
</gene>
<dbReference type="eggNOG" id="COG1024">
    <property type="taxonomic scope" value="Bacteria"/>
</dbReference>
<evidence type="ECO:0000256" key="4">
    <source>
        <dbReference type="ARBA" id="ARBA00023709"/>
    </source>
</evidence>
<dbReference type="InterPro" id="IPR014748">
    <property type="entry name" value="Enoyl-CoA_hydra_C"/>
</dbReference>
<accession>H6RSZ6</accession>
<comment type="catalytic activity">
    <reaction evidence="5">
        <text>a 4-saturated-(3S)-3-hydroxyacyl-CoA = a (3E)-enoyl-CoA + H2O</text>
        <dbReference type="Rhea" id="RHEA:20724"/>
        <dbReference type="ChEBI" id="CHEBI:15377"/>
        <dbReference type="ChEBI" id="CHEBI:58521"/>
        <dbReference type="ChEBI" id="CHEBI:137480"/>
        <dbReference type="EC" id="4.2.1.17"/>
    </reaction>
</comment>
<dbReference type="Gene3D" id="3.90.226.10">
    <property type="entry name" value="2-enoyl-CoA Hydratase, Chain A, domain 1"/>
    <property type="match status" value="1"/>
</dbReference>
<dbReference type="Pfam" id="PF00378">
    <property type="entry name" value="ECH_1"/>
    <property type="match status" value="1"/>
</dbReference>
<evidence type="ECO:0000256" key="3">
    <source>
        <dbReference type="ARBA" id="ARBA00023239"/>
    </source>
</evidence>
<dbReference type="SUPFAM" id="SSF52096">
    <property type="entry name" value="ClpP/crotonase"/>
    <property type="match status" value="1"/>
</dbReference>
<evidence type="ECO:0000256" key="2">
    <source>
        <dbReference type="ARBA" id="ARBA00012076"/>
    </source>
</evidence>
<dbReference type="InterPro" id="IPR001753">
    <property type="entry name" value="Enoyl-CoA_hydra/iso"/>
</dbReference>
<dbReference type="HOGENOM" id="CLU_009834_7_6_11"/>